<evidence type="ECO:0000259" key="17">
    <source>
        <dbReference type="PROSITE" id="PS50089"/>
    </source>
</evidence>
<feature type="transmembrane region" description="Helical" evidence="16">
    <location>
        <begin position="415"/>
        <end position="437"/>
    </location>
</feature>
<proteinExistence type="predicted"/>
<keyword evidence="10" id="KW-0833">Ubl conjugation pathway</keyword>
<evidence type="ECO:0000256" key="4">
    <source>
        <dbReference type="ARBA" id="ARBA00012251"/>
    </source>
</evidence>
<name>A0A1R2ARM1_9CILI</name>
<accession>A0A1R2ARM1</accession>
<sequence>METEIKKNLPATILPCYLDTSRSQEDNQLNNNNNKNNVEISIVNAPLEEGFIESSMNSNSISESHSSSSYSASQPETKCPLKNTLNPEITPEEEKVFISEFICGICQEQKLNPDLFTQTLCSHLFCKNCITEYLIIRISESNVLKMPCPHHECPSELLEDDIIKLLPEKLYQKYQIFKRNEELNNSPFLRWCPAPDCTGYDIGNMSKDKLICNACGYKYCYYCSEPWHTNSKCKEINDKELDKWGKKNNVRYCPNCRRKVEKNYGCDHMTCVKCNYEWCWLCGEKYSGGHYAYCEIIRQRKWNKPMMEILGMVFAFLVLIFLPVGAFINIAHQEAENTTFVKFKKLLKIKWLSYSIAGLFGIIILPIYWSIGPFALSIGVCFNTIKGFDCLGCCVFILAFFFGIMLAPIAVVLCIAAAAIITIAGLVMLGIKVYILMRRCCEPGYFRPSGRYGNL</sequence>
<dbReference type="InterPro" id="IPR013083">
    <property type="entry name" value="Znf_RING/FYVE/PHD"/>
</dbReference>
<dbReference type="EMBL" id="MPUH01001557">
    <property type="protein sequence ID" value="OMJ67142.1"/>
    <property type="molecule type" value="Genomic_DNA"/>
</dbReference>
<dbReference type="EC" id="2.3.2.31" evidence="4"/>
<dbReference type="InterPro" id="IPR018957">
    <property type="entry name" value="Znf_C3HC4_RING-type"/>
</dbReference>
<dbReference type="GO" id="GO:0031090">
    <property type="term" value="C:organelle membrane"/>
    <property type="evidence" value="ECO:0007669"/>
    <property type="project" value="UniProtKB-ARBA"/>
</dbReference>
<keyword evidence="13 16" id="KW-0472">Membrane</keyword>
<dbReference type="GO" id="GO:0061630">
    <property type="term" value="F:ubiquitin protein ligase activity"/>
    <property type="evidence" value="ECO:0007669"/>
    <property type="project" value="UniProtKB-EC"/>
</dbReference>
<dbReference type="InterPro" id="IPR044066">
    <property type="entry name" value="TRIAD_supradom"/>
</dbReference>
<dbReference type="CDD" id="cd20336">
    <property type="entry name" value="Rcat_RBR"/>
    <property type="match status" value="1"/>
</dbReference>
<comment type="pathway">
    <text evidence="3">Protein modification; protein ubiquitination.</text>
</comment>
<dbReference type="Pfam" id="PF00097">
    <property type="entry name" value="zf-C3HC4"/>
    <property type="match status" value="1"/>
</dbReference>
<evidence type="ECO:0000256" key="3">
    <source>
        <dbReference type="ARBA" id="ARBA00004906"/>
    </source>
</evidence>
<keyword evidence="9 14" id="KW-0863">Zinc-finger</keyword>
<dbReference type="SMART" id="SM00647">
    <property type="entry name" value="IBR"/>
    <property type="match status" value="2"/>
</dbReference>
<evidence type="ECO:0000256" key="13">
    <source>
        <dbReference type="ARBA" id="ARBA00023136"/>
    </source>
</evidence>
<keyword evidence="6 16" id="KW-0812">Transmembrane</keyword>
<dbReference type="GO" id="GO:0008270">
    <property type="term" value="F:zinc ion binding"/>
    <property type="evidence" value="ECO:0007669"/>
    <property type="project" value="UniProtKB-KW"/>
</dbReference>
<evidence type="ECO:0000256" key="15">
    <source>
        <dbReference type="SAM" id="MobiDB-lite"/>
    </source>
</evidence>
<protein>
    <recommendedName>
        <fullName evidence="4">RBR-type E3 ubiquitin transferase</fullName>
        <ecNumber evidence="4">2.3.2.31</ecNumber>
    </recommendedName>
</protein>
<dbReference type="PROSITE" id="PS00518">
    <property type="entry name" value="ZF_RING_1"/>
    <property type="match status" value="1"/>
</dbReference>
<dbReference type="GO" id="GO:0016567">
    <property type="term" value="P:protein ubiquitination"/>
    <property type="evidence" value="ECO:0007669"/>
    <property type="project" value="InterPro"/>
</dbReference>
<feature type="compositionally biased region" description="Low complexity" evidence="15">
    <location>
        <begin position="56"/>
        <end position="73"/>
    </location>
</feature>
<dbReference type="PROSITE" id="PS51873">
    <property type="entry name" value="TRIAD"/>
    <property type="match status" value="1"/>
</dbReference>
<feature type="transmembrane region" description="Helical" evidence="16">
    <location>
        <begin position="309"/>
        <end position="331"/>
    </location>
</feature>
<dbReference type="Gene3D" id="1.20.120.1750">
    <property type="match status" value="1"/>
</dbReference>
<comment type="caution">
    <text evidence="19">The sequence shown here is derived from an EMBL/GenBank/DDBJ whole genome shotgun (WGS) entry which is preliminary data.</text>
</comment>
<dbReference type="PANTHER" id="PTHR11685">
    <property type="entry name" value="RBR FAMILY RING FINGER AND IBR DOMAIN-CONTAINING"/>
    <property type="match status" value="1"/>
</dbReference>
<dbReference type="Pfam" id="PF22191">
    <property type="entry name" value="IBR_1"/>
    <property type="match status" value="1"/>
</dbReference>
<dbReference type="InterPro" id="IPR017907">
    <property type="entry name" value="Znf_RING_CS"/>
</dbReference>
<evidence type="ECO:0000256" key="14">
    <source>
        <dbReference type="PROSITE-ProRule" id="PRU00175"/>
    </source>
</evidence>
<feature type="domain" description="RING-type" evidence="17">
    <location>
        <begin position="103"/>
        <end position="152"/>
    </location>
</feature>
<dbReference type="InterPro" id="IPR001841">
    <property type="entry name" value="Znf_RING"/>
</dbReference>
<keyword evidence="5" id="KW-0808">Transferase</keyword>
<dbReference type="Gene3D" id="3.30.40.10">
    <property type="entry name" value="Zinc/RING finger domain, C3HC4 (zinc finger)"/>
    <property type="match status" value="1"/>
</dbReference>
<comment type="subcellular location">
    <subcellularLocation>
        <location evidence="2">Membrane</location>
        <topology evidence="2">Single-pass membrane protein</topology>
    </subcellularLocation>
</comment>
<evidence type="ECO:0000256" key="9">
    <source>
        <dbReference type="ARBA" id="ARBA00022771"/>
    </source>
</evidence>
<feature type="transmembrane region" description="Helical" evidence="16">
    <location>
        <begin position="388"/>
        <end position="409"/>
    </location>
</feature>
<evidence type="ECO:0000256" key="11">
    <source>
        <dbReference type="ARBA" id="ARBA00022833"/>
    </source>
</evidence>
<evidence type="ECO:0000256" key="10">
    <source>
        <dbReference type="ARBA" id="ARBA00022786"/>
    </source>
</evidence>
<evidence type="ECO:0000256" key="2">
    <source>
        <dbReference type="ARBA" id="ARBA00004167"/>
    </source>
</evidence>
<evidence type="ECO:0000256" key="8">
    <source>
        <dbReference type="ARBA" id="ARBA00022737"/>
    </source>
</evidence>
<feature type="transmembrane region" description="Helical" evidence="16">
    <location>
        <begin position="351"/>
        <end position="376"/>
    </location>
</feature>
<evidence type="ECO:0000313" key="19">
    <source>
        <dbReference type="EMBL" id="OMJ67142.1"/>
    </source>
</evidence>
<evidence type="ECO:0000256" key="6">
    <source>
        <dbReference type="ARBA" id="ARBA00022692"/>
    </source>
</evidence>
<evidence type="ECO:0000259" key="18">
    <source>
        <dbReference type="PROSITE" id="PS51873"/>
    </source>
</evidence>
<keyword evidence="12 16" id="KW-1133">Transmembrane helix</keyword>
<gene>
    <name evidence="19" type="ORF">SteCoe_35780</name>
</gene>
<evidence type="ECO:0000256" key="12">
    <source>
        <dbReference type="ARBA" id="ARBA00022989"/>
    </source>
</evidence>
<dbReference type="SMART" id="SM00184">
    <property type="entry name" value="RING"/>
    <property type="match status" value="2"/>
</dbReference>
<dbReference type="OrthoDB" id="10009520at2759"/>
<dbReference type="FunFam" id="3.30.40.10:FF:000051">
    <property type="entry name" value="RBR-type E3 ubiquitin transferase"/>
    <property type="match status" value="1"/>
</dbReference>
<keyword evidence="11" id="KW-0862">Zinc</keyword>
<dbReference type="SUPFAM" id="SSF57850">
    <property type="entry name" value="RING/U-box"/>
    <property type="match status" value="3"/>
</dbReference>
<dbReference type="InterPro" id="IPR002867">
    <property type="entry name" value="IBR_dom"/>
</dbReference>
<dbReference type="PROSITE" id="PS50089">
    <property type="entry name" value="ZF_RING_2"/>
    <property type="match status" value="1"/>
</dbReference>
<dbReference type="Pfam" id="PF01485">
    <property type="entry name" value="IBR"/>
    <property type="match status" value="1"/>
</dbReference>
<evidence type="ECO:0000256" key="5">
    <source>
        <dbReference type="ARBA" id="ARBA00022679"/>
    </source>
</evidence>
<evidence type="ECO:0000256" key="7">
    <source>
        <dbReference type="ARBA" id="ARBA00022723"/>
    </source>
</evidence>
<comment type="catalytic activity">
    <reaction evidence="1">
        <text>[E2 ubiquitin-conjugating enzyme]-S-ubiquitinyl-L-cysteine + [acceptor protein]-L-lysine = [E2 ubiquitin-conjugating enzyme]-L-cysteine + [acceptor protein]-N(6)-ubiquitinyl-L-lysine.</text>
        <dbReference type="EC" id="2.3.2.31"/>
    </reaction>
</comment>
<dbReference type="GO" id="GO:0005737">
    <property type="term" value="C:cytoplasm"/>
    <property type="evidence" value="ECO:0007669"/>
    <property type="project" value="UniProtKB-ARBA"/>
</dbReference>
<keyword evidence="20" id="KW-1185">Reference proteome</keyword>
<dbReference type="InterPro" id="IPR031127">
    <property type="entry name" value="E3_UB_ligase_RBR"/>
</dbReference>
<keyword evidence="7" id="KW-0479">Metal-binding</keyword>
<feature type="domain" description="RING-type" evidence="18">
    <location>
        <begin position="99"/>
        <end position="303"/>
    </location>
</feature>
<organism evidence="19 20">
    <name type="scientific">Stentor coeruleus</name>
    <dbReference type="NCBI Taxonomy" id="5963"/>
    <lineage>
        <taxon>Eukaryota</taxon>
        <taxon>Sar</taxon>
        <taxon>Alveolata</taxon>
        <taxon>Ciliophora</taxon>
        <taxon>Postciliodesmatophora</taxon>
        <taxon>Heterotrichea</taxon>
        <taxon>Heterotrichida</taxon>
        <taxon>Stentoridae</taxon>
        <taxon>Stentor</taxon>
    </lineage>
</organism>
<feature type="region of interest" description="Disordered" evidence="15">
    <location>
        <begin position="56"/>
        <end position="78"/>
    </location>
</feature>
<dbReference type="AlphaFoldDB" id="A0A1R2ARM1"/>
<keyword evidence="8" id="KW-0677">Repeat</keyword>
<reference evidence="19 20" key="1">
    <citation type="submission" date="2016-11" db="EMBL/GenBank/DDBJ databases">
        <title>The macronuclear genome of Stentor coeruleus: a giant cell with tiny introns.</title>
        <authorList>
            <person name="Slabodnick M."/>
            <person name="Ruby J.G."/>
            <person name="Reiff S.B."/>
            <person name="Swart E.C."/>
            <person name="Gosai S."/>
            <person name="Prabakaran S."/>
            <person name="Witkowska E."/>
            <person name="Larue G.E."/>
            <person name="Fisher S."/>
            <person name="Freeman R.M."/>
            <person name="Gunawardena J."/>
            <person name="Chu W."/>
            <person name="Stover N.A."/>
            <person name="Gregory B.D."/>
            <person name="Nowacki M."/>
            <person name="Derisi J."/>
            <person name="Roy S.W."/>
            <person name="Marshall W.F."/>
            <person name="Sood P."/>
        </authorList>
    </citation>
    <scope>NUCLEOTIDE SEQUENCE [LARGE SCALE GENOMIC DNA]</scope>
    <source>
        <strain evidence="19">WM001</strain>
    </source>
</reference>
<evidence type="ECO:0000256" key="1">
    <source>
        <dbReference type="ARBA" id="ARBA00001798"/>
    </source>
</evidence>
<evidence type="ECO:0000313" key="20">
    <source>
        <dbReference type="Proteomes" id="UP000187209"/>
    </source>
</evidence>
<evidence type="ECO:0000256" key="16">
    <source>
        <dbReference type="SAM" id="Phobius"/>
    </source>
</evidence>
<dbReference type="Proteomes" id="UP000187209">
    <property type="component" value="Unassembled WGS sequence"/>
</dbReference>